<dbReference type="InterPro" id="IPR050330">
    <property type="entry name" value="Bact_OuterMem_StrucFunc"/>
</dbReference>
<dbReference type="Gene3D" id="3.30.1330.60">
    <property type="entry name" value="OmpA-like domain"/>
    <property type="match status" value="1"/>
</dbReference>
<organism evidence="8 9">
    <name type="scientific">Gallibacterium trehalosifermentans</name>
    <dbReference type="NCBI Taxonomy" id="516935"/>
    <lineage>
        <taxon>Bacteria</taxon>
        <taxon>Pseudomonadati</taxon>
        <taxon>Pseudomonadota</taxon>
        <taxon>Gammaproteobacteria</taxon>
        <taxon>Pasteurellales</taxon>
        <taxon>Pasteurellaceae</taxon>
        <taxon>Gallibacterium</taxon>
    </lineage>
</organism>
<dbReference type="SUPFAM" id="SSF103088">
    <property type="entry name" value="OmpA-like"/>
    <property type="match status" value="1"/>
</dbReference>
<sequence>MKLKRLLLPVILSVVLSACGNLSDIREDGTTDKPIWPVIEKSNRGSWPNWTNVRKVDKNMSKAQIYDLIGAPHFNEGLFNVREWDYVFNYRQHGEHKICQFKVLFDKNMESQSLYWLPESCKNHQEYELSIDALFEFDSAKLKNNSKKIVQAVVQKLPKDQKVHITGYTDQLGSDAYNQKLSKARAESVKKYMVELGVPADQITTEGAGKTMAAKSCDNLDGKPLSELIPCLAPNRRIVISTN</sequence>
<dbReference type="PANTHER" id="PTHR30329">
    <property type="entry name" value="STATOR ELEMENT OF FLAGELLAR MOTOR COMPLEX"/>
    <property type="match status" value="1"/>
</dbReference>
<evidence type="ECO:0000256" key="1">
    <source>
        <dbReference type="ARBA" id="ARBA00004442"/>
    </source>
</evidence>
<reference evidence="8 9" key="1">
    <citation type="submission" date="2024-09" db="EMBL/GenBank/DDBJ databases">
        <authorList>
            <person name="Sun Q."/>
            <person name="Mori K."/>
        </authorList>
    </citation>
    <scope>NUCLEOTIDE SEQUENCE [LARGE SCALE GENOMIC DNA]</scope>
    <source>
        <strain evidence="8 9">CCM 7539</strain>
    </source>
</reference>
<dbReference type="EMBL" id="JBHLWB010000001">
    <property type="protein sequence ID" value="MFC0308196.1"/>
    <property type="molecule type" value="Genomic_DNA"/>
</dbReference>
<dbReference type="CDD" id="cd07185">
    <property type="entry name" value="OmpA_C-like"/>
    <property type="match status" value="1"/>
</dbReference>
<proteinExistence type="predicted"/>
<dbReference type="Pfam" id="PF00691">
    <property type="entry name" value="OmpA"/>
    <property type="match status" value="1"/>
</dbReference>
<dbReference type="PRINTS" id="PR01021">
    <property type="entry name" value="OMPADOMAIN"/>
</dbReference>
<name>A0ABV6GXV0_9PAST</name>
<dbReference type="Proteomes" id="UP001589767">
    <property type="component" value="Unassembled WGS sequence"/>
</dbReference>
<dbReference type="PRINTS" id="PR01022">
    <property type="entry name" value="OUTRMMBRANEA"/>
</dbReference>
<dbReference type="Gene3D" id="3.30.1450.10">
    <property type="match status" value="1"/>
</dbReference>
<evidence type="ECO:0000256" key="5">
    <source>
        <dbReference type="PROSITE-ProRule" id="PRU00473"/>
    </source>
</evidence>
<dbReference type="InterPro" id="IPR006665">
    <property type="entry name" value="OmpA-like"/>
</dbReference>
<dbReference type="InterPro" id="IPR036737">
    <property type="entry name" value="OmpA-like_sf"/>
</dbReference>
<dbReference type="InterPro" id="IPR002368">
    <property type="entry name" value="OmpA"/>
</dbReference>
<feature type="signal peptide" evidence="6">
    <location>
        <begin position="1"/>
        <end position="20"/>
    </location>
</feature>
<dbReference type="InterPro" id="IPR037873">
    <property type="entry name" value="BamE-like"/>
</dbReference>
<evidence type="ECO:0000259" key="7">
    <source>
        <dbReference type="PROSITE" id="PS51123"/>
    </source>
</evidence>
<keyword evidence="4" id="KW-0998">Cell outer membrane</keyword>
<dbReference type="PANTHER" id="PTHR30329:SF21">
    <property type="entry name" value="LIPOPROTEIN YIAD-RELATED"/>
    <property type="match status" value="1"/>
</dbReference>
<keyword evidence="2 6" id="KW-0732">Signal</keyword>
<protein>
    <submittedName>
        <fullName evidence="8">OmpA family protein</fullName>
    </submittedName>
</protein>
<evidence type="ECO:0000256" key="2">
    <source>
        <dbReference type="ARBA" id="ARBA00022729"/>
    </source>
</evidence>
<evidence type="ECO:0000256" key="4">
    <source>
        <dbReference type="ARBA" id="ARBA00023237"/>
    </source>
</evidence>
<dbReference type="PROSITE" id="PS51123">
    <property type="entry name" value="OMPA_2"/>
    <property type="match status" value="1"/>
</dbReference>
<dbReference type="PROSITE" id="PS51257">
    <property type="entry name" value="PROKAR_LIPOPROTEIN"/>
    <property type="match status" value="1"/>
</dbReference>
<feature type="chain" id="PRO_5046476588" evidence="6">
    <location>
        <begin position="21"/>
        <end position="243"/>
    </location>
</feature>
<keyword evidence="9" id="KW-1185">Reference proteome</keyword>
<evidence type="ECO:0000313" key="9">
    <source>
        <dbReference type="Proteomes" id="UP001589767"/>
    </source>
</evidence>
<evidence type="ECO:0000256" key="6">
    <source>
        <dbReference type="SAM" id="SignalP"/>
    </source>
</evidence>
<keyword evidence="3 5" id="KW-0472">Membrane</keyword>
<dbReference type="RefSeq" id="WP_382367712.1">
    <property type="nucleotide sequence ID" value="NZ_JBHLWB010000001.1"/>
</dbReference>
<comment type="subcellular location">
    <subcellularLocation>
        <location evidence="1">Cell outer membrane</location>
    </subcellularLocation>
</comment>
<feature type="domain" description="OmpA-like" evidence="7">
    <location>
        <begin position="122"/>
        <end position="243"/>
    </location>
</feature>
<dbReference type="InterPro" id="IPR006664">
    <property type="entry name" value="OMP_bac"/>
</dbReference>
<evidence type="ECO:0000256" key="3">
    <source>
        <dbReference type="ARBA" id="ARBA00023136"/>
    </source>
</evidence>
<evidence type="ECO:0000313" key="8">
    <source>
        <dbReference type="EMBL" id="MFC0308196.1"/>
    </source>
</evidence>
<gene>
    <name evidence="8" type="ORF">ACFFHK_00535</name>
</gene>
<comment type="caution">
    <text evidence="8">The sequence shown here is derived from an EMBL/GenBank/DDBJ whole genome shotgun (WGS) entry which is preliminary data.</text>
</comment>
<accession>A0ABV6GXV0</accession>
<dbReference type="Pfam" id="PF04355">
    <property type="entry name" value="BamE"/>
    <property type="match status" value="1"/>
</dbReference>
<dbReference type="InterPro" id="IPR007450">
    <property type="entry name" value="BamE_dom"/>
</dbReference>